<name>A0A6A6R5F5_9PEZI</name>
<protein>
    <submittedName>
        <fullName evidence="1">Uncharacterized protein</fullName>
    </submittedName>
</protein>
<keyword evidence="2" id="KW-1185">Reference proteome</keyword>
<dbReference type="AlphaFoldDB" id="A0A6A6R5F5"/>
<evidence type="ECO:0000313" key="1">
    <source>
        <dbReference type="EMBL" id="KAF2498697.1"/>
    </source>
</evidence>
<dbReference type="EMBL" id="MU004185">
    <property type="protein sequence ID" value="KAF2498697.1"/>
    <property type="molecule type" value="Genomic_DNA"/>
</dbReference>
<proteinExistence type="predicted"/>
<sequence>MLPQLIWGCFIFGLASILLCVTFIPNPSHGYIRMRQSYNSFKLYIFGPSFTYLSSPGLRTPISFSPSTNCTKWLQQTIHTIIYPFGVQPFTTGALELAACIAREEALGTRARIKHIQVAFPSSGAPRDDLTPLLNIMDVLPNLETVSWSSWNRPVMDDLTHWAQIHKPTVITQIVDQEIRPLRKCPSSLRVSASYDTNHDELSVVDQVYDIVTACPKVKSLSLSITQGGCSIGSNPWSFNFHGYDTFHALEHLELSGYNWDDTTRNEEGSTAAWKNHMDWSKLRTLNIDLPPNSFLNAFKGEDILQSLDSLTLRPKWGFWGDETTLYNFDDEAHQLRANYTSFITSLRPLGELSVSGMGEHLDIISILERHGATLRKLSIHEFEGGCFNRTRPSLVHQLDRIHEHAPDLHTLELDFLRDRSDWPNPTMELARFEALRELHMHFDLEDRGQQVRNTKCEAREAGYEDPRECPLVAALAEPRLTLTNAKDMLLNLGRVGSKVNSLTVTTGDYGRREGGGLRFPDDSVPMPRKVVCWCNGEGECREENGVYCEGWDDDKSRLYHRDIPLDDTTA</sequence>
<organism evidence="1 2">
    <name type="scientific">Lophium mytilinum</name>
    <dbReference type="NCBI Taxonomy" id="390894"/>
    <lineage>
        <taxon>Eukaryota</taxon>
        <taxon>Fungi</taxon>
        <taxon>Dikarya</taxon>
        <taxon>Ascomycota</taxon>
        <taxon>Pezizomycotina</taxon>
        <taxon>Dothideomycetes</taxon>
        <taxon>Pleosporomycetidae</taxon>
        <taxon>Mytilinidiales</taxon>
        <taxon>Mytilinidiaceae</taxon>
        <taxon>Lophium</taxon>
    </lineage>
</organism>
<reference evidence="1" key="1">
    <citation type="journal article" date="2020" name="Stud. Mycol.">
        <title>101 Dothideomycetes genomes: a test case for predicting lifestyles and emergence of pathogens.</title>
        <authorList>
            <person name="Haridas S."/>
            <person name="Albert R."/>
            <person name="Binder M."/>
            <person name="Bloem J."/>
            <person name="Labutti K."/>
            <person name="Salamov A."/>
            <person name="Andreopoulos B."/>
            <person name="Baker S."/>
            <person name="Barry K."/>
            <person name="Bills G."/>
            <person name="Bluhm B."/>
            <person name="Cannon C."/>
            <person name="Castanera R."/>
            <person name="Culley D."/>
            <person name="Daum C."/>
            <person name="Ezra D."/>
            <person name="Gonzalez J."/>
            <person name="Henrissat B."/>
            <person name="Kuo A."/>
            <person name="Liang C."/>
            <person name="Lipzen A."/>
            <person name="Lutzoni F."/>
            <person name="Magnuson J."/>
            <person name="Mondo S."/>
            <person name="Nolan M."/>
            <person name="Ohm R."/>
            <person name="Pangilinan J."/>
            <person name="Park H.-J."/>
            <person name="Ramirez L."/>
            <person name="Alfaro M."/>
            <person name="Sun H."/>
            <person name="Tritt A."/>
            <person name="Yoshinaga Y."/>
            <person name="Zwiers L.-H."/>
            <person name="Turgeon B."/>
            <person name="Goodwin S."/>
            <person name="Spatafora J."/>
            <person name="Crous P."/>
            <person name="Grigoriev I."/>
        </authorList>
    </citation>
    <scope>NUCLEOTIDE SEQUENCE</scope>
    <source>
        <strain evidence="1">CBS 269.34</strain>
    </source>
</reference>
<dbReference type="Proteomes" id="UP000799750">
    <property type="component" value="Unassembled WGS sequence"/>
</dbReference>
<gene>
    <name evidence="1" type="ORF">BU16DRAFT_302989</name>
</gene>
<evidence type="ECO:0000313" key="2">
    <source>
        <dbReference type="Proteomes" id="UP000799750"/>
    </source>
</evidence>
<accession>A0A6A6R5F5</accession>
<dbReference type="OrthoDB" id="3945550at2759"/>